<evidence type="ECO:0008006" key="3">
    <source>
        <dbReference type="Google" id="ProtNLM"/>
    </source>
</evidence>
<dbReference type="InterPro" id="IPR027417">
    <property type="entry name" value="P-loop_NTPase"/>
</dbReference>
<accession>A0ABX8AL74</accession>
<evidence type="ECO:0000313" key="1">
    <source>
        <dbReference type="EMBL" id="QUS54411.1"/>
    </source>
</evidence>
<organism evidence="1 2">
    <name type="scientific">Pseudovibrio brasiliensis</name>
    <dbReference type="NCBI Taxonomy" id="1898042"/>
    <lineage>
        <taxon>Bacteria</taxon>
        <taxon>Pseudomonadati</taxon>
        <taxon>Pseudomonadota</taxon>
        <taxon>Alphaproteobacteria</taxon>
        <taxon>Hyphomicrobiales</taxon>
        <taxon>Stappiaceae</taxon>
        <taxon>Pseudovibrio</taxon>
    </lineage>
</organism>
<dbReference type="Gene3D" id="3.40.50.300">
    <property type="entry name" value="P-loop containing nucleotide triphosphate hydrolases"/>
    <property type="match status" value="1"/>
</dbReference>
<dbReference type="RefSeq" id="WP_208989769.1">
    <property type="nucleotide sequence ID" value="NZ_CP074126.1"/>
</dbReference>
<gene>
    <name evidence="1" type="ORF">KGB56_13510</name>
</gene>
<sequence>MMTEFQDVFPLQKNRVHEACGPGAIGFAAMACGQDDVTVLWLQAGWQSEQLNPVGLMSFMSPKNLTLVQAESHKDLLACTEDGLRSGAVKLVVCELSQDLDLTAGRRLQLAAEEGGSTGILVIPEGAGSNATQTRWHCSPIFGGDHKTDKNLTLQHWQLIKNKSGTLSGWKVFWDAEAHRVIVVSKDGE</sequence>
<evidence type="ECO:0000313" key="2">
    <source>
        <dbReference type="Proteomes" id="UP000680706"/>
    </source>
</evidence>
<proteinExistence type="predicted"/>
<protein>
    <recommendedName>
        <fullName evidence="3">Protein ImuA</fullName>
    </recommendedName>
</protein>
<dbReference type="Proteomes" id="UP000680706">
    <property type="component" value="Chromosome"/>
</dbReference>
<name>A0ABX8AL74_9HYPH</name>
<dbReference type="EMBL" id="CP074126">
    <property type="protein sequence ID" value="QUS54411.1"/>
    <property type="molecule type" value="Genomic_DNA"/>
</dbReference>
<reference evidence="1 2" key="1">
    <citation type="journal article" date="2021" name="Angew. Chem. Int. Ed. Engl.">
        <title>A novel family of nonribosomal peptides modulate collective behavior in Pseudovibrio bacteria isolated from marine sponges.</title>
        <authorList>
            <person name="Ioca L.P."/>
            <person name="Dai Y."/>
            <person name="Kunakom S."/>
            <person name="Diaz-Espinosa J."/>
            <person name="Krunic A."/>
            <person name="Crnkovic C.M."/>
            <person name="Orjala J."/>
            <person name="Sanchez L.M."/>
            <person name="Ferreira A.G."/>
            <person name="Berlinck R.G.S."/>
            <person name="Eustaquio A.S."/>
        </authorList>
    </citation>
    <scope>NUCLEOTIDE SEQUENCE [LARGE SCALE GENOMIC DNA]</scope>
    <source>
        <strain evidence="1 2">Ab134</strain>
    </source>
</reference>
<dbReference type="SUPFAM" id="SSF52540">
    <property type="entry name" value="P-loop containing nucleoside triphosphate hydrolases"/>
    <property type="match status" value="1"/>
</dbReference>
<keyword evidence="2" id="KW-1185">Reference proteome</keyword>